<feature type="region of interest" description="Disordered" evidence="1">
    <location>
        <begin position="1"/>
        <end position="32"/>
    </location>
</feature>
<proteinExistence type="predicted"/>
<sequence length="285" mass="31026">MASGNRSRLTSNRPRKPAERKERGKRRAGMGLLRDTRRKYQRQARSLGLRSAQRLWSILLRRRGAGGHCENGGAFASLRQFARSKAGQAGWGHGLLGCVCWAKRPGSRTQLEACMMAARVHDLFVGCVSWAEASAAFRPSESRLCPTACRRSSGESALLGSFLVAESWPLAKARASRVCNTWQAYPPLDRLRASVLAVRGIRLQALAFVVGDYSISTRGHDSDLLSAIPNTRTTSTTRQRLFTSDPSLRGTDLGALAPTLPPPSPGANIDFHIALVNARGCQMSV</sequence>
<name>A0A6A6QFS6_9PEZI</name>
<keyword evidence="3" id="KW-1185">Reference proteome</keyword>
<dbReference type="AlphaFoldDB" id="A0A6A6QFS6"/>
<dbReference type="Proteomes" id="UP000799750">
    <property type="component" value="Unassembled WGS sequence"/>
</dbReference>
<accession>A0A6A6QFS6</accession>
<evidence type="ECO:0000256" key="1">
    <source>
        <dbReference type="SAM" id="MobiDB-lite"/>
    </source>
</evidence>
<feature type="compositionally biased region" description="Polar residues" evidence="1">
    <location>
        <begin position="1"/>
        <end position="12"/>
    </location>
</feature>
<reference evidence="2" key="1">
    <citation type="journal article" date="2020" name="Stud. Mycol.">
        <title>101 Dothideomycetes genomes: a test case for predicting lifestyles and emergence of pathogens.</title>
        <authorList>
            <person name="Haridas S."/>
            <person name="Albert R."/>
            <person name="Binder M."/>
            <person name="Bloem J."/>
            <person name="Labutti K."/>
            <person name="Salamov A."/>
            <person name="Andreopoulos B."/>
            <person name="Baker S."/>
            <person name="Barry K."/>
            <person name="Bills G."/>
            <person name="Bluhm B."/>
            <person name="Cannon C."/>
            <person name="Castanera R."/>
            <person name="Culley D."/>
            <person name="Daum C."/>
            <person name="Ezra D."/>
            <person name="Gonzalez J."/>
            <person name="Henrissat B."/>
            <person name="Kuo A."/>
            <person name="Liang C."/>
            <person name="Lipzen A."/>
            <person name="Lutzoni F."/>
            <person name="Magnuson J."/>
            <person name="Mondo S."/>
            <person name="Nolan M."/>
            <person name="Ohm R."/>
            <person name="Pangilinan J."/>
            <person name="Park H.-J."/>
            <person name="Ramirez L."/>
            <person name="Alfaro M."/>
            <person name="Sun H."/>
            <person name="Tritt A."/>
            <person name="Yoshinaga Y."/>
            <person name="Zwiers L.-H."/>
            <person name="Turgeon B."/>
            <person name="Goodwin S."/>
            <person name="Spatafora J."/>
            <person name="Crous P."/>
            <person name="Grigoriev I."/>
        </authorList>
    </citation>
    <scope>NUCLEOTIDE SEQUENCE</scope>
    <source>
        <strain evidence="2">CBS 269.34</strain>
    </source>
</reference>
<dbReference type="EMBL" id="MU004196">
    <property type="protein sequence ID" value="KAF2490884.1"/>
    <property type="molecule type" value="Genomic_DNA"/>
</dbReference>
<organism evidence="2 3">
    <name type="scientific">Lophium mytilinum</name>
    <dbReference type="NCBI Taxonomy" id="390894"/>
    <lineage>
        <taxon>Eukaryota</taxon>
        <taxon>Fungi</taxon>
        <taxon>Dikarya</taxon>
        <taxon>Ascomycota</taxon>
        <taxon>Pezizomycotina</taxon>
        <taxon>Dothideomycetes</taxon>
        <taxon>Pleosporomycetidae</taxon>
        <taxon>Mytilinidiales</taxon>
        <taxon>Mytilinidiaceae</taxon>
        <taxon>Lophium</taxon>
    </lineage>
</organism>
<protein>
    <submittedName>
        <fullName evidence="2">Uncharacterized protein</fullName>
    </submittedName>
</protein>
<gene>
    <name evidence="2" type="ORF">BU16DRAFT_565819</name>
</gene>
<evidence type="ECO:0000313" key="2">
    <source>
        <dbReference type="EMBL" id="KAF2490884.1"/>
    </source>
</evidence>
<evidence type="ECO:0000313" key="3">
    <source>
        <dbReference type="Proteomes" id="UP000799750"/>
    </source>
</evidence>